<dbReference type="InterPro" id="IPR000073">
    <property type="entry name" value="AB_hydrolase_1"/>
</dbReference>
<organism evidence="2 3">
    <name type="scientific">Sphingomonas japonica</name>
    <dbReference type="NCBI Taxonomy" id="511662"/>
    <lineage>
        <taxon>Bacteria</taxon>
        <taxon>Pseudomonadati</taxon>
        <taxon>Pseudomonadota</taxon>
        <taxon>Alphaproteobacteria</taxon>
        <taxon>Sphingomonadales</taxon>
        <taxon>Sphingomonadaceae</taxon>
        <taxon>Sphingomonas</taxon>
    </lineage>
</organism>
<evidence type="ECO:0000259" key="1">
    <source>
        <dbReference type="Pfam" id="PF00561"/>
    </source>
</evidence>
<gene>
    <name evidence="2" type="ORF">FHT01_001660</name>
</gene>
<name>A0ABX0U0V3_9SPHN</name>
<keyword evidence="3" id="KW-1185">Reference proteome</keyword>
<feature type="domain" description="AB hydrolase-1" evidence="1">
    <location>
        <begin position="110"/>
        <end position="156"/>
    </location>
</feature>
<proteinExistence type="predicted"/>
<dbReference type="EMBL" id="JAASQP010000001">
    <property type="protein sequence ID" value="NIJ24118.1"/>
    <property type="molecule type" value="Genomic_DNA"/>
</dbReference>
<sequence length="241" mass="25879">MARAAPDGLTAPPFQGLALEWPRAVGTAARLPFQWRGLMDVPRGDGRPVMLLPGLFNSDRSNIVLRRYLNAIGYDAQGWQLGRNFGQRTIGVDAMKLSDRIAARVEEAGEPVTLIGVSLGGIMARLMAHRHPDLVREVITVSAPFAGPARATNVWRAYEVISGTRIDDPEVLALAEEAAAPLPVPATAIWSASDGFVNGYACRDGHGAAIEVQSSHVFVQMHHDVMRAVAGVLGSRSDRPS</sequence>
<dbReference type="Pfam" id="PF00561">
    <property type="entry name" value="Abhydrolase_1"/>
    <property type="match status" value="1"/>
</dbReference>
<accession>A0ABX0U0V3</accession>
<evidence type="ECO:0000313" key="3">
    <source>
        <dbReference type="Proteomes" id="UP000788153"/>
    </source>
</evidence>
<dbReference type="InterPro" id="IPR029058">
    <property type="entry name" value="AB_hydrolase_fold"/>
</dbReference>
<evidence type="ECO:0000313" key="2">
    <source>
        <dbReference type="EMBL" id="NIJ24118.1"/>
    </source>
</evidence>
<dbReference type="Gene3D" id="3.40.50.1820">
    <property type="entry name" value="alpha/beta hydrolase"/>
    <property type="match status" value="1"/>
</dbReference>
<reference evidence="2 3" key="1">
    <citation type="submission" date="2020-03" db="EMBL/GenBank/DDBJ databases">
        <title>Genomic Encyclopedia of Type Strains, Phase IV (KMG-IV): sequencing the most valuable type-strain genomes for metagenomic binning, comparative biology and taxonomic classification.</title>
        <authorList>
            <person name="Goeker M."/>
        </authorList>
    </citation>
    <scope>NUCLEOTIDE SEQUENCE [LARGE SCALE GENOMIC DNA]</scope>
    <source>
        <strain evidence="2 3">DSM 22753</strain>
    </source>
</reference>
<dbReference type="Proteomes" id="UP000788153">
    <property type="component" value="Unassembled WGS sequence"/>
</dbReference>
<dbReference type="SUPFAM" id="SSF53474">
    <property type="entry name" value="alpha/beta-Hydrolases"/>
    <property type="match status" value="1"/>
</dbReference>
<dbReference type="RefSeq" id="WP_140046514.1">
    <property type="nucleotide sequence ID" value="NZ_BAAAEV010000001.1"/>
</dbReference>
<protein>
    <submittedName>
        <fullName evidence="2">Pimeloyl-ACP methyl ester carboxylesterase</fullName>
    </submittedName>
</protein>
<comment type="caution">
    <text evidence="2">The sequence shown here is derived from an EMBL/GenBank/DDBJ whole genome shotgun (WGS) entry which is preliminary data.</text>
</comment>